<protein>
    <recommendedName>
        <fullName evidence="3">Phage protein</fullName>
    </recommendedName>
</protein>
<dbReference type="Proteomes" id="UP001226651">
    <property type="component" value="Chromosome"/>
</dbReference>
<evidence type="ECO:0000313" key="2">
    <source>
        <dbReference type="Proteomes" id="UP001226651"/>
    </source>
</evidence>
<evidence type="ECO:0000313" key="1">
    <source>
        <dbReference type="EMBL" id="WIV89881.1"/>
    </source>
</evidence>
<name>A0ABY8YBU6_9GAMM</name>
<gene>
    <name evidence="1" type="ORF">QQS39_07720</name>
</gene>
<dbReference type="EMBL" id="CP127389">
    <property type="protein sequence ID" value="WIV89881.1"/>
    <property type="molecule type" value="Genomic_DNA"/>
</dbReference>
<accession>A0ABY8YBU6</accession>
<reference evidence="1 2" key="1">
    <citation type="submission" date="2023-06" db="EMBL/GenBank/DDBJ databases">
        <title>Proteus appendicitidis sp. nov., isolated from the appendiceal pus of an appendicitis patient in Yongzhou, China.</title>
        <authorList>
            <person name="Cai X."/>
        </authorList>
    </citation>
    <scope>NUCLEOTIDE SEQUENCE [LARGE SCALE GENOMIC DNA]</scope>
    <source>
        <strain evidence="1 2">HZ0627</strain>
    </source>
</reference>
<keyword evidence="2" id="KW-1185">Reference proteome</keyword>
<sequence>MRNVKGIQIIGLNNIPSNVSTGYGNTDTGKVFNSDGSFLVYTRIRLIGSDDEALKDTRFETVSGVTADFQEVPCDKDGNVLMTHHVITRPAGEGEYSRENGYSHGVGIRLFIFCKQEPTHRINLTTGEISANTDDNYLRHITFSYAVLGR</sequence>
<organism evidence="1 2">
    <name type="scientific">Proteus appendicitidis</name>
    <dbReference type="NCBI Taxonomy" id="3034648"/>
    <lineage>
        <taxon>Bacteria</taxon>
        <taxon>Pseudomonadati</taxon>
        <taxon>Pseudomonadota</taxon>
        <taxon>Gammaproteobacteria</taxon>
        <taxon>Enterobacterales</taxon>
        <taxon>Morganellaceae</taxon>
        <taxon>Proteus</taxon>
    </lineage>
</organism>
<evidence type="ECO:0008006" key="3">
    <source>
        <dbReference type="Google" id="ProtNLM"/>
    </source>
</evidence>
<proteinExistence type="predicted"/>
<dbReference type="RefSeq" id="WP_196736641.1">
    <property type="nucleotide sequence ID" value="NZ_CP127389.1"/>
</dbReference>